<name>A0ABV4RP12_9BACI</name>
<sequence length="57" mass="6783">MFALLFWRQVVKRLIAFLLVDSKGLSPIEFLKPDELQNVIEWIENKQQYSYNPNGIE</sequence>
<proteinExistence type="predicted"/>
<reference evidence="1 2" key="1">
    <citation type="submission" date="2024-06" db="EMBL/GenBank/DDBJ databases">
        <title>Genetic profile and toxigenic potential of Bacillus cereus isolates from a Norwegian ice cream production plant,.</title>
        <authorList>
            <person name="Lindback T."/>
            <person name="Llarena A.-K."/>
            <person name="O'Sullivan K."/>
            <person name="Monshaugen M."/>
            <person name="Holmemo C.W."/>
            <person name="Aspholm M."/>
        </authorList>
    </citation>
    <scope>NUCLEOTIDE SEQUENCE [LARGE SCALE GENOMIC DNA]</scope>
    <source>
        <strain evidence="1 2">NVH-YM330</strain>
    </source>
</reference>
<protein>
    <submittedName>
        <fullName evidence="1">Uncharacterized protein</fullName>
    </submittedName>
</protein>
<organism evidence="1 2">
    <name type="scientific">Bacillus mobilis</name>
    <dbReference type="NCBI Taxonomy" id="2026190"/>
    <lineage>
        <taxon>Bacteria</taxon>
        <taxon>Bacillati</taxon>
        <taxon>Bacillota</taxon>
        <taxon>Bacilli</taxon>
        <taxon>Bacillales</taxon>
        <taxon>Bacillaceae</taxon>
        <taxon>Bacillus</taxon>
        <taxon>Bacillus cereus group</taxon>
    </lineage>
</organism>
<evidence type="ECO:0000313" key="2">
    <source>
        <dbReference type="Proteomes" id="UP001571110"/>
    </source>
</evidence>
<dbReference type="Proteomes" id="UP001571110">
    <property type="component" value="Unassembled WGS sequence"/>
</dbReference>
<gene>
    <name evidence="1" type="ORF">AB1I70_01025</name>
</gene>
<dbReference type="EMBL" id="JBFDTY010000001">
    <property type="protein sequence ID" value="MFA2789927.1"/>
    <property type="molecule type" value="Genomic_DNA"/>
</dbReference>
<accession>A0ABV4RP12</accession>
<comment type="caution">
    <text evidence="1">The sequence shown here is derived from an EMBL/GenBank/DDBJ whole genome shotgun (WGS) entry which is preliminary data.</text>
</comment>
<keyword evidence="2" id="KW-1185">Reference proteome</keyword>
<evidence type="ECO:0000313" key="1">
    <source>
        <dbReference type="EMBL" id="MFA2789927.1"/>
    </source>
</evidence>